<evidence type="ECO:0000313" key="2">
    <source>
        <dbReference type="Proteomes" id="UP000184600"/>
    </source>
</evidence>
<accession>A0A1M7YP41</accession>
<sequence length="91" mass="10936">MKMYRFVFDPDLTNFPPWNKFQTKEETIMSFSGDFMVFRDKTDEHGIQTYWVSALVKNMYSEFLQHYELTEVEISHESLRELGASDQFHPD</sequence>
<reference evidence="2" key="1">
    <citation type="submission" date="2016-12" db="EMBL/GenBank/DDBJ databases">
        <authorList>
            <person name="Rodrigo-Torres L."/>
            <person name="Arahal R.D."/>
            <person name="Lucena T."/>
        </authorList>
    </citation>
    <scope>NUCLEOTIDE SEQUENCE [LARGE SCALE GENOMIC DNA]</scope>
</reference>
<proteinExistence type="predicted"/>
<dbReference type="AlphaFoldDB" id="A0A1M7YP41"/>
<organism evidence="1 2">
    <name type="scientific">Vibrio quintilis</name>
    <dbReference type="NCBI Taxonomy" id="1117707"/>
    <lineage>
        <taxon>Bacteria</taxon>
        <taxon>Pseudomonadati</taxon>
        <taxon>Pseudomonadota</taxon>
        <taxon>Gammaproteobacteria</taxon>
        <taxon>Vibrionales</taxon>
        <taxon>Vibrionaceae</taxon>
        <taxon>Vibrio</taxon>
    </lineage>
</organism>
<dbReference type="EMBL" id="FRFG01000003">
    <property type="protein sequence ID" value="SHO54378.1"/>
    <property type="molecule type" value="Genomic_DNA"/>
</dbReference>
<gene>
    <name evidence="1" type="ORF">VQ7734_00092</name>
</gene>
<dbReference type="Proteomes" id="UP000184600">
    <property type="component" value="Unassembled WGS sequence"/>
</dbReference>
<keyword evidence="2" id="KW-1185">Reference proteome</keyword>
<name>A0A1M7YP41_9VIBR</name>
<protein>
    <submittedName>
        <fullName evidence="1">Uncharacterized protein</fullName>
    </submittedName>
</protein>
<evidence type="ECO:0000313" key="1">
    <source>
        <dbReference type="EMBL" id="SHO54378.1"/>
    </source>
</evidence>